<proteinExistence type="inferred from homology"/>
<dbReference type="EMBL" id="BMHF01000001">
    <property type="protein sequence ID" value="GGA22476.1"/>
    <property type="molecule type" value="Genomic_DNA"/>
</dbReference>
<evidence type="ECO:0000313" key="9">
    <source>
        <dbReference type="Proteomes" id="UP000609323"/>
    </source>
</evidence>
<evidence type="ECO:0000256" key="4">
    <source>
        <dbReference type="ARBA" id="ARBA00022723"/>
    </source>
</evidence>
<dbReference type="InterPro" id="IPR000092">
    <property type="entry name" value="Polyprenyl_synt"/>
</dbReference>
<evidence type="ECO:0000256" key="7">
    <source>
        <dbReference type="RuleBase" id="RU004466"/>
    </source>
</evidence>
<dbReference type="InterPro" id="IPR008949">
    <property type="entry name" value="Isoprenoid_synthase_dom_sf"/>
</dbReference>
<dbReference type="Pfam" id="PF00348">
    <property type="entry name" value="polyprenyl_synt"/>
    <property type="match status" value="1"/>
</dbReference>
<comment type="cofactor">
    <cofactor evidence="1">
        <name>Mg(2+)</name>
        <dbReference type="ChEBI" id="CHEBI:18420"/>
    </cofactor>
</comment>
<dbReference type="SFLD" id="SFLDG01017">
    <property type="entry name" value="Polyprenyl_Transferase_Like"/>
    <property type="match status" value="1"/>
</dbReference>
<dbReference type="PROSITE" id="PS00723">
    <property type="entry name" value="POLYPRENYL_SYNTHASE_1"/>
    <property type="match status" value="1"/>
</dbReference>
<gene>
    <name evidence="8" type="ORF">GCM10010917_04020</name>
</gene>
<evidence type="ECO:0000256" key="6">
    <source>
        <dbReference type="ARBA" id="ARBA00023229"/>
    </source>
</evidence>
<dbReference type="PANTHER" id="PTHR43281">
    <property type="entry name" value="FARNESYL DIPHOSPHATE SYNTHASE"/>
    <property type="match status" value="1"/>
</dbReference>
<protein>
    <submittedName>
        <fullName evidence="8">Farnesyl-diphosphate synthase</fullName>
    </submittedName>
</protein>
<dbReference type="CDD" id="cd00685">
    <property type="entry name" value="Trans_IPPS_HT"/>
    <property type="match status" value="1"/>
</dbReference>
<keyword evidence="6" id="KW-0414">Isoprene biosynthesis</keyword>
<dbReference type="NCBIfam" id="NF045485">
    <property type="entry name" value="FPPsyn"/>
    <property type="match status" value="1"/>
</dbReference>
<dbReference type="InterPro" id="IPR033749">
    <property type="entry name" value="Polyprenyl_synt_CS"/>
</dbReference>
<reference evidence="9" key="1">
    <citation type="journal article" date="2019" name="Int. J. Syst. Evol. Microbiol.">
        <title>The Global Catalogue of Microorganisms (GCM) 10K type strain sequencing project: providing services to taxonomists for standard genome sequencing and annotation.</title>
        <authorList>
            <consortium name="The Broad Institute Genomics Platform"/>
            <consortium name="The Broad Institute Genome Sequencing Center for Infectious Disease"/>
            <person name="Wu L."/>
            <person name="Ma J."/>
        </authorList>
    </citation>
    <scope>NUCLEOTIDE SEQUENCE [LARGE SCALE GENOMIC DNA]</scope>
    <source>
        <strain evidence="9">CGMCC 1.15044</strain>
    </source>
</reference>
<organism evidence="8 9">
    <name type="scientific">Paenibacillus physcomitrellae</name>
    <dbReference type="NCBI Taxonomy" id="1619311"/>
    <lineage>
        <taxon>Bacteria</taxon>
        <taxon>Bacillati</taxon>
        <taxon>Bacillota</taxon>
        <taxon>Bacilli</taxon>
        <taxon>Bacillales</taxon>
        <taxon>Paenibacillaceae</taxon>
        <taxon>Paenibacillus</taxon>
    </lineage>
</organism>
<evidence type="ECO:0000256" key="2">
    <source>
        <dbReference type="ARBA" id="ARBA00006706"/>
    </source>
</evidence>
<dbReference type="PROSITE" id="PS00444">
    <property type="entry name" value="POLYPRENYL_SYNTHASE_2"/>
    <property type="match status" value="1"/>
</dbReference>
<evidence type="ECO:0000256" key="3">
    <source>
        <dbReference type="ARBA" id="ARBA00022679"/>
    </source>
</evidence>
<comment type="similarity">
    <text evidence="2 7">Belongs to the FPP/GGPP synthase family.</text>
</comment>
<evidence type="ECO:0000313" key="8">
    <source>
        <dbReference type="EMBL" id="GGA22476.1"/>
    </source>
</evidence>
<keyword evidence="5" id="KW-0460">Magnesium</keyword>
<keyword evidence="3 7" id="KW-0808">Transferase</keyword>
<evidence type="ECO:0000256" key="5">
    <source>
        <dbReference type="ARBA" id="ARBA00022842"/>
    </source>
</evidence>
<dbReference type="Proteomes" id="UP000609323">
    <property type="component" value="Unassembled WGS sequence"/>
</dbReference>
<evidence type="ECO:0000256" key="1">
    <source>
        <dbReference type="ARBA" id="ARBA00001946"/>
    </source>
</evidence>
<sequence>MSRPSFEQYMEQVCGQVNTALESFLPGDWQVPGTLKEAMQYSLTAGGKRLRPLLVIAAAESLGGSREAAMPVACAVEMIHTYSLIHDDLPAMDNDDFRRGKPTNHKVFGEASAILAGDGLLTHAFYSVVQASRRYHVPAEQTLAIVEELSRYAGPCGMVGGQAADMQAEQGVTDLGGLRYIHEHKTGDLIVFALKAGGRIASASLRQLEALERFGRNIGFAFQIQDDILDLIGDEAKLGKSTQSDLKMEKVTYPYFAGLEASRAEVARLTLEAKEALEDGGIPDPARLLEISDFLLKRDH</sequence>
<dbReference type="PANTHER" id="PTHR43281:SF1">
    <property type="entry name" value="FARNESYL DIPHOSPHATE SYNTHASE"/>
    <property type="match status" value="1"/>
</dbReference>
<dbReference type="InterPro" id="IPR053378">
    <property type="entry name" value="Prenyl_diphosphate_synthase"/>
</dbReference>
<comment type="caution">
    <text evidence="8">The sequence shown here is derived from an EMBL/GenBank/DDBJ whole genome shotgun (WGS) entry which is preliminary data.</text>
</comment>
<dbReference type="SUPFAM" id="SSF48576">
    <property type="entry name" value="Terpenoid synthases"/>
    <property type="match status" value="1"/>
</dbReference>
<keyword evidence="4" id="KW-0479">Metal-binding</keyword>
<dbReference type="SFLD" id="SFLDS00005">
    <property type="entry name" value="Isoprenoid_Synthase_Type_I"/>
    <property type="match status" value="1"/>
</dbReference>
<keyword evidence="9" id="KW-1185">Reference proteome</keyword>
<accession>A0ABQ1FP42</accession>
<name>A0ABQ1FP42_9BACL</name>
<dbReference type="Gene3D" id="1.10.600.10">
    <property type="entry name" value="Farnesyl Diphosphate Synthase"/>
    <property type="match status" value="1"/>
</dbReference>